<gene>
    <name evidence="7" type="ORF">IAD26_01155</name>
</gene>
<dbReference type="PANTHER" id="PTHR22572">
    <property type="entry name" value="SUGAR-1-PHOSPHATE GUANYL TRANSFERASE"/>
    <property type="match status" value="1"/>
</dbReference>
<dbReference type="Pfam" id="PF25084">
    <property type="entry name" value="LbH_EIF2B"/>
    <property type="match status" value="1"/>
</dbReference>
<protein>
    <submittedName>
        <fullName evidence="7">NDP-sugar synthase</fullName>
    </submittedName>
</protein>
<keyword evidence="2" id="KW-0963">Cytoplasm</keyword>
<comment type="caution">
    <text evidence="7">The sequence shown here is derived from an EMBL/GenBank/DDBJ whole genome shotgun (WGS) entry which is preliminary data.</text>
</comment>
<dbReference type="SUPFAM" id="SSF51161">
    <property type="entry name" value="Trimeric LpxA-like enzymes"/>
    <property type="match status" value="1"/>
</dbReference>
<comment type="subcellular location">
    <subcellularLocation>
        <location evidence="1">Cytoplasm</location>
        <location evidence="1">Cytosol</location>
    </subcellularLocation>
</comment>
<dbReference type="EMBL" id="DVOD01000009">
    <property type="protein sequence ID" value="HIU91721.1"/>
    <property type="molecule type" value="Genomic_DNA"/>
</dbReference>
<accession>A0A9D1SR45</accession>
<dbReference type="InterPro" id="IPR050486">
    <property type="entry name" value="Mannose-1P_guanyltransferase"/>
</dbReference>
<dbReference type="AlphaFoldDB" id="A0A9D1SR45"/>
<dbReference type="InterPro" id="IPR056764">
    <property type="entry name" value="LbH_EIF2B3/5"/>
</dbReference>
<evidence type="ECO:0000256" key="1">
    <source>
        <dbReference type="ARBA" id="ARBA00004514"/>
    </source>
</evidence>
<keyword evidence="3" id="KW-0396">Initiation factor</keyword>
<dbReference type="Proteomes" id="UP000886748">
    <property type="component" value="Unassembled WGS sequence"/>
</dbReference>
<evidence type="ECO:0000313" key="7">
    <source>
        <dbReference type="EMBL" id="HIU91721.1"/>
    </source>
</evidence>
<dbReference type="InterPro" id="IPR011004">
    <property type="entry name" value="Trimer_LpxA-like_sf"/>
</dbReference>
<evidence type="ECO:0000256" key="4">
    <source>
        <dbReference type="ARBA" id="ARBA00022917"/>
    </source>
</evidence>
<feature type="domain" description="Nucleotidyl transferase" evidence="5">
    <location>
        <begin position="4"/>
        <end position="236"/>
    </location>
</feature>
<evidence type="ECO:0000256" key="2">
    <source>
        <dbReference type="ARBA" id="ARBA00022490"/>
    </source>
</evidence>
<evidence type="ECO:0000259" key="6">
    <source>
        <dbReference type="Pfam" id="PF25084"/>
    </source>
</evidence>
<dbReference type="InterPro" id="IPR005835">
    <property type="entry name" value="NTP_transferase_dom"/>
</dbReference>
<dbReference type="SUPFAM" id="SSF53448">
    <property type="entry name" value="Nucleotide-diphospho-sugar transferases"/>
    <property type="match status" value="1"/>
</dbReference>
<feature type="domain" description="EIF2B subunit epsilon/gamma LbH" evidence="6">
    <location>
        <begin position="257"/>
        <end position="321"/>
    </location>
</feature>
<dbReference type="Gene3D" id="3.90.550.10">
    <property type="entry name" value="Spore Coat Polysaccharide Biosynthesis Protein SpsA, Chain A"/>
    <property type="match status" value="1"/>
</dbReference>
<dbReference type="InterPro" id="IPR029044">
    <property type="entry name" value="Nucleotide-diphossugar_trans"/>
</dbReference>
<reference evidence="7" key="2">
    <citation type="journal article" date="2021" name="PeerJ">
        <title>Extensive microbial diversity within the chicken gut microbiome revealed by metagenomics and culture.</title>
        <authorList>
            <person name="Gilroy R."/>
            <person name="Ravi A."/>
            <person name="Getino M."/>
            <person name="Pursley I."/>
            <person name="Horton D.L."/>
            <person name="Alikhan N.F."/>
            <person name="Baker D."/>
            <person name="Gharbi K."/>
            <person name="Hall N."/>
            <person name="Watson M."/>
            <person name="Adriaenssens E.M."/>
            <person name="Foster-Nyarko E."/>
            <person name="Jarju S."/>
            <person name="Secka A."/>
            <person name="Antonio M."/>
            <person name="Oren A."/>
            <person name="Chaudhuri R.R."/>
            <person name="La Ragione R."/>
            <person name="Hildebrand F."/>
            <person name="Pallen M.J."/>
        </authorList>
    </citation>
    <scope>NUCLEOTIDE SEQUENCE</scope>
    <source>
        <strain evidence="7">CHK154-7741</strain>
    </source>
</reference>
<sequence length="341" mass="37924">MITKAMVMAAGVGSRLEPLTQNIPKPLVPVLNKPVMDILLQKLKSYGIKKVIANTHYLAQQIEDRYTENSPVDIDFSFIRETDLSGTAGGVKKCESFFEGEKDFLVVSADGLHDADLEKVMRSHKESGCIATMAISAVEHNEVSKYGVVVSSPLHRVLEFQEKPPVNEAKSNFINTGIYVFNKRIFDFIPKGKKYDFAKDVFPALLKAGEKINTYRIYSYWSDIGSIEQYIESNIDALRRKVMIPQPEIIKKYDAVYVCGKNTVLGESVKISNNAVIGSNCKIGKNVTLDNVILWDNTVVEDNVTLKNVVAAENTVIKSSITGGEKWEIIAPDKIIDLSLV</sequence>
<keyword evidence="4" id="KW-0648">Protein biosynthesis</keyword>
<dbReference type="CDD" id="cd04181">
    <property type="entry name" value="NTP_transferase"/>
    <property type="match status" value="1"/>
</dbReference>
<reference evidence="7" key="1">
    <citation type="submission" date="2020-10" db="EMBL/GenBank/DDBJ databases">
        <authorList>
            <person name="Gilroy R."/>
        </authorList>
    </citation>
    <scope>NUCLEOTIDE SEQUENCE</scope>
    <source>
        <strain evidence="7">CHK154-7741</strain>
    </source>
</reference>
<evidence type="ECO:0000313" key="8">
    <source>
        <dbReference type="Proteomes" id="UP000886748"/>
    </source>
</evidence>
<dbReference type="Gene3D" id="2.160.10.10">
    <property type="entry name" value="Hexapeptide repeat proteins"/>
    <property type="match status" value="1"/>
</dbReference>
<proteinExistence type="predicted"/>
<evidence type="ECO:0000259" key="5">
    <source>
        <dbReference type="Pfam" id="PF00483"/>
    </source>
</evidence>
<name>A0A9D1SR45_9CLOT</name>
<evidence type="ECO:0000256" key="3">
    <source>
        <dbReference type="ARBA" id="ARBA00022540"/>
    </source>
</evidence>
<organism evidence="7 8">
    <name type="scientific">Candidatus Limenecus avicola</name>
    <dbReference type="NCBI Taxonomy" id="2840847"/>
    <lineage>
        <taxon>Bacteria</taxon>
        <taxon>Bacillati</taxon>
        <taxon>Bacillota</taxon>
        <taxon>Clostridia</taxon>
        <taxon>Eubacteriales</taxon>
        <taxon>Clostridiaceae</taxon>
        <taxon>Clostridiaceae incertae sedis</taxon>
        <taxon>Candidatus Limenecus</taxon>
    </lineage>
</organism>
<dbReference type="Pfam" id="PF00483">
    <property type="entry name" value="NTP_transferase"/>
    <property type="match status" value="1"/>
</dbReference>